<dbReference type="GO" id="GO:0008270">
    <property type="term" value="F:zinc ion binding"/>
    <property type="evidence" value="ECO:0007669"/>
    <property type="project" value="InterPro"/>
</dbReference>
<protein>
    <recommendedName>
        <fullName evidence="7">Xylanolytic transcriptional activator regulatory domain-containing protein</fullName>
    </recommendedName>
</protein>
<keyword evidence="9" id="KW-1185">Reference proteome</keyword>
<evidence type="ECO:0000256" key="2">
    <source>
        <dbReference type="ARBA" id="ARBA00022723"/>
    </source>
</evidence>
<accession>A0A1C7MAU4</accession>
<feature type="domain" description="Xylanolytic transcriptional activator regulatory" evidence="7">
    <location>
        <begin position="106"/>
        <end position="345"/>
    </location>
</feature>
<dbReference type="EMBL" id="LUGG01000006">
    <property type="protein sequence ID" value="OBZ74040.1"/>
    <property type="molecule type" value="Genomic_DNA"/>
</dbReference>
<dbReference type="CDD" id="cd12148">
    <property type="entry name" value="fungal_TF_MHR"/>
    <property type="match status" value="1"/>
</dbReference>
<feature type="region of interest" description="Disordered" evidence="6">
    <location>
        <begin position="471"/>
        <end position="493"/>
    </location>
</feature>
<evidence type="ECO:0000256" key="6">
    <source>
        <dbReference type="SAM" id="MobiDB-lite"/>
    </source>
</evidence>
<keyword evidence="4" id="KW-0804">Transcription</keyword>
<proteinExistence type="predicted"/>
<dbReference type="InterPro" id="IPR007219">
    <property type="entry name" value="XnlR_reg_dom"/>
</dbReference>
<keyword evidence="2" id="KW-0479">Metal-binding</keyword>
<keyword evidence="5" id="KW-0539">Nucleus</keyword>
<dbReference type="GO" id="GO:0005634">
    <property type="term" value="C:nucleus"/>
    <property type="evidence" value="ECO:0007669"/>
    <property type="project" value="UniProtKB-SubCell"/>
</dbReference>
<dbReference type="PANTHER" id="PTHR47338">
    <property type="entry name" value="ZN(II)2CYS6 TRANSCRIPTION FACTOR (EUROFUNG)-RELATED"/>
    <property type="match status" value="1"/>
</dbReference>
<keyword evidence="3" id="KW-0805">Transcription regulation</keyword>
<dbReference type="OrthoDB" id="2309723at2759"/>
<name>A0A1C7MAU4_GRIFR</name>
<comment type="caution">
    <text evidence="8">The sequence shown here is derived from an EMBL/GenBank/DDBJ whole genome shotgun (WGS) entry which is preliminary data.</text>
</comment>
<dbReference type="AlphaFoldDB" id="A0A1C7MAU4"/>
<evidence type="ECO:0000256" key="5">
    <source>
        <dbReference type="ARBA" id="ARBA00023242"/>
    </source>
</evidence>
<dbReference type="GO" id="GO:0006351">
    <property type="term" value="P:DNA-templated transcription"/>
    <property type="evidence" value="ECO:0007669"/>
    <property type="project" value="InterPro"/>
</dbReference>
<evidence type="ECO:0000313" key="8">
    <source>
        <dbReference type="EMBL" id="OBZ74040.1"/>
    </source>
</evidence>
<evidence type="ECO:0000259" key="7">
    <source>
        <dbReference type="Pfam" id="PF04082"/>
    </source>
</evidence>
<evidence type="ECO:0000256" key="1">
    <source>
        <dbReference type="ARBA" id="ARBA00004123"/>
    </source>
</evidence>
<dbReference type="PANTHER" id="PTHR47338:SF29">
    <property type="entry name" value="ZN(2)-C6 FUNGAL-TYPE DOMAIN-CONTAINING PROTEIN"/>
    <property type="match status" value="1"/>
</dbReference>
<dbReference type="InterPro" id="IPR050815">
    <property type="entry name" value="TF_fung"/>
</dbReference>
<comment type="subcellular location">
    <subcellularLocation>
        <location evidence="1">Nucleus</location>
    </subcellularLocation>
</comment>
<dbReference type="Proteomes" id="UP000092993">
    <property type="component" value="Unassembled WGS sequence"/>
</dbReference>
<evidence type="ECO:0000313" key="9">
    <source>
        <dbReference type="Proteomes" id="UP000092993"/>
    </source>
</evidence>
<dbReference type="GO" id="GO:0003677">
    <property type="term" value="F:DNA binding"/>
    <property type="evidence" value="ECO:0007669"/>
    <property type="project" value="InterPro"/>
</dbReference>
<dbReference type="STRING" id="5627.A0A1C7MAU4"/>
<gene>
    <name evidence="8" type="ORF">A0H81_06167</name>
</gene>
<sequence length="493" mass="54133">MQEAQNGMCSNPTFDNRRIERGGNYSAVTENIQLAVSVSAPIELETDEVIRLEGRIAELTSGTSSLALHDPYAQYHQTQPSQSSRSDALQNLVRGFLRYASEFGFFLHIPRFVAKVSSPPASDHPPAFLLLLNVIYLMGAKLSDNAQLQARQQGYLTEALQQLPSAMLDLNSVAALYVIQAEVLLANYFFDSNRQLEGAYHANAAVSIVMACQLHLMRSSRRRVVGEAATYRIPTPVDAIDEGERINAFWTVFVLDRSWAVALGSAPAFTDDEASGTQIDTPWPLAITSYQNHPIPSGFRGMRTVKTFVDGAVSDNGSQSILAMLAKAVVLYECAARLATKYNPSDQTNLLSLDNRIERFKQTLPGIDRVDASRQDVLHTPVVRDWVTANSRTLQAATSAARLLQTVNLDSLKLVNPFMGMLWTSIAQIISQGISTGRRLRASHASTSASALPNERMLSAALDQLAAAMEQSGNRSPLMRTQIRNMKRSPSMT</sequence>
<dbReference type="GO" id="GO:0000981">
    <property type="term" value="F:DNA-binding transcription factor activity, RNA polymerase II-specific"/>
    <property type="evidence" value="ECO:0007669"/>
    <property type="project" value="InterPro"/>
</dbReference>
<organism evidence="8 9">
    <name type="scientific">Grifola frondosa</name>
    <name type="common">Maitake</name>
    <name type="synonym">Polyporus frondosus</name>
    <dbReference type="NCBI Taxonomy" id="5627"/>
    <lineage>
        <taxon>Eukaryota</taxon>
        <taxon>Fungi</taxon>
        <taxon>Dikarya</taxon>
        <taxon>Basidiomycota</taxon>
        <taxon>Agaricomycotina</taxon>
        <taxon>Agaricomycetes</taxon>
        <taxon>Polyporales</taxon>
        <taxon>Grifolaceae</taxon>
        <taxon>Grifola</taxon>
    </lineage>
</organism>
<feature type="compositionally biased region" description="Polar residues" evidence="6">
    <location>
        <begin position="482"/>
        <end position="493"/>
    </location>
</feature>
<reference evidence="8 9" key="1">
    <citation type="submission" date="2016-03" db="EMBL/GenBank/DDBJ databases">
        <title>Whole genome sequencing of Grifola frondosa 9006-11.</title>
        <authorList>
            <person name="Min B."/>
            <person name="Park H."/>
            <person name="Kim J.-G."/>
            <person name="Cho H."/>
            <person name="Oh Y.-L."/>
            <person name="Kong W.-S."/>
            <person name="Choi I.-G."/>
        </authorList>
    </citation>
    <scope>NUCLEOTIDE SEQUENCE [LARGE SCALE GENOMIC DNA]</scope>
    <source>
        <strain evidence="8 9">9006-11</strain>
    </source>
</reference>
<evidence type="ECO:0000256" key="3">
    <source>
        <dbReference type="ARBA" id="ARBA00023015"/>
    </source>
</evidence>
<evidence type="ECO:0000256" key="4">
    <source>
        <dbReference type="ARBA" id="ARBA00023163"/>
    </source>
</evidence>
<dbReference type="OMA" id="ESIDTPW"/>
<dbReference type="Pfam" id="PF04082">
    <property type="entry name" value="Fungal_trans"/>
    <property type="match status" value="1"/>
</dbReference>